<keyword evidence="3" id="KW-0539">Nucleus</keyword>
<keyword evidence="6" id="KW-1185">Reference proteome</keyword>
<dbReference type="PANTHER" id="PTHR47424:SF9">
    <property type="entry name" value="TAH-2"/>
    <property type="match status" value="1"/>
</dbReference>
<organism evidence="5 6">
    <name type="scientific">Parascedosporium putredinis</name>
    <dbReference type="NCBI Taxonomy" id="1442378"/>
    <lineage>
        <taxon>Eukaryota</taxon>
        <taxon>Fungi</taxon>
        <taxon>Dikarya</taxon>
        <taxon>Ascomycota</taxon>
        <taxon>Pezizomycotina</taxon>
        <taxon>Sordariomycetes</taxon>
        <taxon>Hypocreomycetidae</taxon>
        <taxon>Microascales</taxon>
        <taxon>Microascaceae</taxon>
        <taxon>Parascedosporium</taxon>
    </lineage>
</organism>
<dbReference type="OrthoDB" id="4064873at2759"/>
<dbReference type="GO" id="GO:0000981">
    <property type="term" value="F:DNA-binding transcription factor activity, RNA polymerase II-specific"/>
    <property type="evidence" value="ECO:0007669"/>
    <property type="project" value="TreeGrafter"/>
</dbReference>
<dbReference type="PANTHER" id="PTHR47424">
    <property type="entry name" value="REGULATORY PROTEIN GAL4"/>
    <property type="match status" value="1"/>
</dbReference>
<name>A0A9P1H9B6_9PEZI</name>
<dbReference type="Proteomes" id="UP000838763">
    <property type="component" value="Unassembled WGS sequence"/>
</dbReference>
<dbReference type="InterPro" id="IPR051127">
    <property type="entry name" value="Fungal_SecMet_Regulators"/>
</dbReference>
<reference evidence="5" key="1">
    <citation type="submission" date="2022-11" db="EMBL/GenBank/DDBJ databases">
        <authorList>
            <person name="Scott C."/>
            <person name="Bruce N."/>
        </authorList>
    </citation>
    <scope>NUCLEOTIDE SEQUENCE</scope>
</reference>
<dbReference type="AlphaFoldDB" id="A0A9P1H9B6"/>
<dbReference type="InterPro" id="IPR007219">
    <property type="entry name" value="XnlR_reg_dom"/>
</dbReference>
<dbReference type="GO" id="GO:0000435">
    <property type="term" value="P:positive regulation of transcription from RNA polymerase II promoter by galactose"/>
    <property type="evidence" value="ECO:0007669"/>
    <property type="project" value="TreeGrafter"/>
</dbReference>
<feature type="domain" description="Xylanolytic transcriptional activator regulatory" evidence="4">
    <location>
        <begin position="14"/>
        <end position="88"/>
    </location>
</feature>
<dbReference type="GO" id="GO:0005634">
    <property type="term" value="C:nucleus"/>
    <property type="evidence" value="ECO:0007669"/>
    <property type="project" value="TreeGrafter"/>
</dbReference>
<dbReference type="EMBL" id="CALLCH030000017">
    <property type="protein sequence ID" value="CAI4217921.1"/>
    <property type="molecule type" value="Genomic_DNA"/>
</dbReference>
<accession>A0A9P1H9B6</accession>
<dbReference type="GO" id="GO:0006351">
    <property type="term" value="P:DNA-templated transcription"/>
    <property type="evidence" value="ECO:0007669"/>
    <property type="project" value="InterPro"/>
</dbReference>
<comment type="caution">
    <text evidence="5">The sequence shown here is derived from an EMBL/GenBank/DDBJ whole genome shotgun (WGS) entry which is preliminary data.</text>
</comment>
<dbReference type="GO" id="GO:0008270">
    <property type="term" value="F:zinc ion binding"/>
    <property type="evidence" value="ECO:0007669"/>
    <property type="project" value="InterPro"/>
</dbReference>
<sequence>MAVYSLSVSRRNAAVSYLSMAVQFAFTLGLHRGEQTQVIFPLEEQIVRRRVWRSLFVLDRFLAAALGRPVLISDEDCSSDSLRSLSEQPNRLSENDRSMNIAVDISMLIGRILKTVYARRRVSTKLAHEFALDCQKLDKQLQGEFHWRRAVDPSTPIIEATAVLHLNLYRYHAVLLYTRPFFLYLLKNFQVDKVPPTRFSPRMQRFSQTCVKAAEHTITIVYGALRAGYLPQRNPFVTHFLLRPPW</sequence>
<dbReference type="SMART" id="SM00906">
    <property type="entry name" value="Fungal_trans"/>
    <property type="match status" value="1"/>
</dbReference>
<keyword evidence="1" id="KW-0805">Transcription regulation</keyword>
<proteinExistence type="predicted"/>
<dbReference type="Pfam" id="PF04082">
    <property type="entry name" value="Fungal_trans"/>
    <property type="match status" value="1"/>
</dbReference>
<dbReference type="GO" id="GO:0000978">
    <property type="term" value="F:RNA polymerase II cis-regulatory region sequence-specific DNA binding"/>
    <property type="evidence" value="ECO:0007669"/>
    <property type="project" value="TreeGrafter"/>
</dbReference>
<gene>
    <name evidence="5" type="ORF">PPNO1_LOCUS7516</name>
</gene>
<evidence type="ECO:0000259" key="4">
    <source>
        <dbReference type="SMART" id="SM00906"/>
    </source>
</evidence>
<evidence type="ECO:0000256" key="3">
    <source>
        <dbReference type="ARBA" id="ARBA00023242"/>
    </source>
</evidence>
<evidence type="ECO:0000313" key="5">
    <source>
        <dbReference type="EMBL" id="CAI4217921.1"/>
    </source>
</evidence>
<evidence type="ECO:0000256" key="2">
    <source>
        <dbReference type="ARBA" id="ARBA00023163"/>
    </source>
</evidence>
<dbReference type="CDD" id="cd12148">
    <property type="entry name" value="fungal_TF_MHR"/>
    <property type="match status" value="1"/>
</dbReference>
<evidence type="ECO:0000313" key="6">
    <source>
        <dbReference type="Proteomes" id="UP000838763"/>
    </source>
</evidence>
<keyword evidence="2" id="KW-0804">Transcription</keyword>
<evidence type="ECO:0000256" key="1">
    <source>
        <dbReference type="ARBA" id="ARBA00023015"/>
    </source>
</evidence>
<protein>
    <recommendedName>
        <fullName evidence="4">Xylanolytic transcriptional activator regulatory domain-containing protein</fullName>
    </recommendedName>
</protein>